<dbReference type="InParanoid" id="A0A6P7IN70"/>
<evidence type="ECO:0000256" key="1">
    <source>
        <dbReference type="SAM" id="MobiDB-lite"/>
    </source>
</evidence>
<sequence>MEWSDEEDFRETDEPFDQARRARRERRERTERTLRTPRTGRRRVTIGLKQKSAVERAAAVTDNVLNMIDTFDRPGSAYATLAYADADAFAKPGFENKPMERVPKAGAYAAVGVGLARAEWSVCDITVKGPNTSAIAQASVTGVKAFVNAELASSSATAGPLHAKAGLGVETGFSIGAQGVEVKLLGTGVSIGPKMGISVLGNELSLELA</sequence>
<dbReference type="OrthoDB" id="2333662at2759"/>
<evidence type="ECO:0000313" key="2">
    <source>
        <dbReference type="Proteomes" id="UP000515145"/>
    </source>
</evidence>
<feature type="region of interest" description="Disordered" evidence="1">
    <location>
        <begin position="1"/>
        <end position="38"/>
    </location>
</feature>
<feature type="compositionally biased region" description="Acidic residues" evidence="1">
    <location>
        <begin position="1"/>
        <end position="16"/>
    </location>
</feature>
<accession>A0A6P7IN70</accession>
<name>A0A6P7IN70_9TELE</name>
<organism evidence="2 3">
    <name type="scientific">Parambassis ranga</name>
    <name type="common">Indian glassy fish</name>
    <dbReference type="NCBI Taxonomy" id="210632"/>
    <lineage>
        <taxon>Eukaryota</taxon>
        <taxon>Metazoa</taxon>
        <taxon>Chordata</taxon>
        <taxon>Craniata</taxon>
        <taxon>Vertebrata</taxon>
        <taxon>Euteleostomi</taxon>
        <taxon>Actinopterygii</taxon>
        <taxon>Neopterygii</taxon>
        <taxon>Teleostei</taxon>
        <taxon>Neoteleostei</taxon>
        <taxon>Acanthomorphata</taxon>
        <taxon>Ovalentaria</taxon>
        <taxon>Ambassidae</taxon>
        <taxon>Parambassis</taxon>
    </lineage>
</organism>
<gene>
    <name evidence="3" type="primary">LOC114437919</name>
</gene>
<dbReference type="Proteomes" id="UP000515145">
    <property type="component" value="Chromosome 7"/>
</dbReference>
<reference evidence="3" key="1">
    <citation type="submission" date="2025-08" db="UniProtKB">
        <authorList>
            <consortium name="RefSeq"/>
        </authorList>
    </citation>
    <scope>IDENTIFICATION</scope>
</reference>
<keyword evidence="2" id="KW-1185">Reference proteome</keyword>
<dbReference type="AlphaFoldDB" id="A0A6P7IN70"/>
<evidence type="ECO:0000313" key="3">
    <source>
        <dbReference type="RefSeq" id="XP_028264642.1"/>
    </source>
</evidence>
<feature type="compositionally biased region" description="Basic and acidic residues" evidence="1">
    <location>
        <begin position="17"/>
        <end position="34"/>
    </location>
</feature>
<proteinExistence type="predicted"/>
<dbReference type="RefSeq" id="XP_028264642.1">
    <property type="nucleotide sequence ID" value="XM_028408841.1"/>
</dbReference>
<dbReference type="GeneID" id="114437919"/>
<protein>
    <submittedName>
        <fullName evidence="3">Uncharacterized protein LOC114437919</fullName>
    </submittedName>
</protein>